<dbReference type="GO" id="GO:0080037">
    <property type="term" value="P:negative regulation of cytokinin-activated signaling pathway"/>
    <property type="evidence" value="ECO:0007669"/>
    <property type="project" value="InterPro"/>
</dbReference>
<dbReference type="InterPro" id="IPR015915">
    <property type="entry name" value="Kelch-typ_b-propeller"/>
</dbReference>
<dbReference type="Gene3D" id="2.120.10.80">
    <property type="entry name" value="Kelch-type beta propeller"/>
    <property type="match status" value="1"/>
</dbReference>
<proteinExistence type="predicted"/>
<comment type="caution">
    <text evidence="1">The sequence shown here is derived from an EMBL/GenBank/DDBJ whole genome shotgun (WGS) entry which is preliminary data.</text>
</comment>
<sequence length="117" mass="13219">MAQSPPQTNTGKAIPPADSYRLTLFDPDSGSWSELPPLPWMNRGLPCGYDDDKNALRSSLAYDVAKDEWLPLPDMSMERDECKVVFQHEKFHVIGGNRTETLAQFERSVEAFDVASW</sequence>
<protein>
    <submittedName>
        <fullName evidence="1">F-box/kelch-repeat protein</fullName>
    </submittedName>
</protein>
<reference evidence="1 2" key="1">
    <citation type="journal article" date="2018" name="PLoS Genet.">
        <title>Population sequencing reveals clonal diversity and ancestral inbreeding in the grapevine cultivar Chardonnay.</title>
        <authorList>
            <person name="Roach M.J."/>
            <person name="Johnson D.L."/>
            <person name="Bohlmann J."/>
            <person name="van Vuuren H.J."/>
            <person name="Jones S.J."/>
            <person name="Pretorius I.S."/>
            <person name="Schmidt S.A."/>
            <person name="Borneman A.R."/>
        </authorList>
    </citation>
    <scope>NUCLEOTIDE SEQUENCE [LARGE SCALE GENOMIC DNA]</scope>
    <source>
        <strain evidence="2">cv. Chardonnay</strain>
        <tissue evidence="1">Leaf</tissue>
    </source>
</reference>
<evidence type="ECO:0000313" key="1">
    <source>
        <dbReference type="EMBL" id="RVW91538.1"/>
    </source>
</evidence>
<dbReference type="AlphaFoldDB" id="A0A438I4A7"/>
<dbReference type="PANTHER" id="PTHR46407:SF3">
    <property type="entry name" value="OS02G0208700 PROTEIN"/>
    <property type="match status" value="1"/>
</dbReference>
<dbReference type="GO" id="GO:2000762">
    <property type="term" value="P:regulation of phenylpropanoid metabolic process"/>
    <property type="evidence" value="ECO:0007669"/>
    <property type="project" value="InterPro"/>
</dbReference>
<name>A0A438I4A7_VITVI</name>
<dbReference type="Proteomes" id="UP000288805">
    <property type="component" value="Unassembled WGS sequence"/>
</dbReference>
<dbReference type="PANTHER" id="PTHR46407">
    <property type="entry name" value="OS02G0208700 PROTEIN"/>
    <property type="match status" value="1"/>
</dbReference>
<accession>A0A438I4A7</accession>
<gene>
    <name evidence="1" type="primary">VvCHDp000971_0</name>
    <name evidence="1" type="ORF">CK203_046191</name>
</gene>
<evidence type="ECO:0000313" key="2">
    <source>
        <dbReference type="Proteomes" id="UP000288805"/>
    </source>
</evidence>
<dbReference type="SUPFAM" id="SSF117281">
    <property type="entry name" value="Kelch motif"/>
    <property type="match status" value="1"/>
</dbReference>
<organism evidence="1 2">
    <name type="scientific">Vitis vinifera</name>
    <name type="common">Grape</name>
    <dbReference type="NCBI Taxonomy" id="29760"/>
    <lineage>
        <taxon>Eukaryota</taxon>
        <taxon>Viridiplantae</taxon>
        <taxon>Streptophyta</taxon>
        <taxon>Embryophyta</taxon>
        <taxon>Tracheophyta</taxon>
        <taxon>Spermatophyta</taxon>
        <taxon>Magnoliopsida</taxon>
        <taxon>eudicotyledons</taxon>
        <taxon>Gunneridae</taxon>
        <taxon>Pentapetalae</taxon>
        <taxon>rosids</taxon>
        <taxon>Vitales</taxon>
        <taxon>Vitaceae</taxon>
        <taxon>Viteae</taxon>
        <taxon>Vitis</taxon>
    </lineage>
</organism>
<dbReference type="EMBL" id="QGNW01000144">
    <property type="protein sequence ID" value="RVW91538.1"/>
    <property type="molecule type" value="Genomic_DNA"/>
</dbReference>
<dbReference type="InterPro" id="IPR044595">
    <property type="entry name" value="KMD1-4"/>
</dbReference>